<gene>
    <name evidence="2" type="ORF">Din_035775</name>
</gene>
<proteinExistence type="predicted"/>
<feature type="compositionally biased region" description="Basic and acidic residues" evidence="1">
    <location>
        <begin position="205"/>
        <end position="224"/>
    </location>
</feature>
<organism evidence="2">
    <name type="scientific">Davidia involucrata</name>
    <name type="common">Dove tree</name>
    <dbReference type="NCBI Taxonomy" id="16924"/>
    <lineage>
        <taxon>Eukaryota</taxon>
        <taxon>Viridiplantae</taxon>
        <taxon>Streptophyta</taxon>
        <taxon>Embryophyta</taxon>
        <taxon>Tracheophyta</taxon>
        <taxon>Spermatophyta</taxon>
        <taxon>Magnoliopsida</taxon>
        <taxon>eudicotyledons</taxon>
        <taxon>Gunneridae</taxon>
        <taxon>Pentapetalae</taxon>
        <taxon>asterids</taxon>
        <taxon>Cornales</taxon>
        <taxon>Nyssaceae</taxon>
        <taxon>Davidia</taxon>
    </lineage>
</organism>
<dbReference type="Pfam" id="PF07816">
    <property type="entry name" value="DUF1645"/>
    <property type="match status" value="1"/>
</dbReference>
<sequence length="296" mass="32656">MQASHPLPSSPSLDSYCEGQFAKTAAEVGDDFRAKLKLNASDGDRTEKSSDDQNQQQLEGEFEAEEDDDDDEFSFVCNGADTSPISADDAFINGEIRPIFPLFNRDLLFADDSLPSKNDLPLRPPVKKVFIEASSSGTDEVDAEAAGPYCAWSKKAIEASPEICKKSNSTGFSKLWRFRDLVNRSNSDGRDAFVFLNSSTTTTSAKREEKVEKSDGSSDKKIAGEAKVNTAGVKAKAKKGKKGETKASLSAHEMHYVRNRALREEDRRRSYLPYRPELVGFFTNVNGGMSRNVHPF</sequence>
<name>A0A5B7BD06_DAVIN</name>
<accession>A0A5B7BD06</accession>
<dbReference type="PANTHER" id="PTHR33095">
    <property type="entry name" value="OS07G0619500 PROTEIN"/>
    <property type="match status" value="1"/>
</dbReference>
<evidence type="ECO:0000256" key="1">
    <source>
        <dbReference type="SAM" id="MobiDB-lite"/>
    </source>
</evidence>
<dbReference type="EMBL" id="GHES01035775">
    <property type="protein sequence ID" value="MPA66334.1"/>
    <property type="molecule type" value="Transcribed_RNA"/>
</dbReference>
<evidence type="ECO:0000313" key="2">
    <source>
        <dbReference type="EMBL" id="MPA66334.1"/>
    </source>
</evidence>
<protein>
    <submittedName>
        <fullName evidence="2">Uncharacterized protein</fullName>
    </submittedName>
</protein>
<dbReference type="AlphaFoldDB" id="A0A5B7BD06"/>
<feature type="region of interest" description="Disordered" evidence="1">
    <location>
        <begin position="38"/>
        <end position="82"/>
    </location>
</feature>
<feature type="compositionally biased region" description="Basic and acidic residues" evidence="1">
    <location>
        <begin position="42"/>
        <end position="51"/>
    </location>
</feature>
<dbReference type="InterPro" id="IPR012442">
    <property type="entry name" value="DUF1645_plant"/>
</dbReference>
<reference evidence="2" key="1">
    <citation type="submission" date="2019-08" db="EMBL/GenBank/DDBJ databases">
        <title>Reference gene set and small RNA set construction with multiple tissues from Davidia involucrata Baill.</title>
        <authorList>
            <person name="Yang H."/>
            <person name="Zhou C."/>
            <person name="Li G."/>
            <person name="Wang J."/>
            <person name="Gao P."/>
            <person name="Wang M."/>
            <person name="Wang R."/>
            <person name="Zhao Y."/>
        </authorList>
    </citation>
    <scope>NUCLEOTIDE SEQUENCE</scope>
    <source>
        <tissue evidence="2">Mixed with DoveR01_LX</tissue>
    </source>
</reference>
<feature type="region of interest" description="Disordered" evidence="1">
    <location>
        <begin position="204"/>
        <end position="249"/>
    </location>
</feature>
<dbReference type="PANTHER" id="PTHR33095:SF114">
    <property type="entry name" value="DUF1645 FAMILY PROTEIN"/>
    <property type="match status" value="1"/>
</dbReference>
<feature type="compositionally biased region" description="Acidic residues" evidence="1">
    <location>
        <begin position="60"/>
        <end position="73"/>
    </location>
</feature>